<evidence type="ECO:0000256" key="1">
    <source>
        <dbReference type="ARBA" id="ARBA00006484"/>
    </source>
</evidence>
<dbReference type="CDD" id="cd05370">
    <property type="entry name" value="SDR_c2"/>
    <property type="match status" value="1"/>
</dbReference>
<dbReference type="PANTHER" id="PTHR44196:SF1">
    <property type="entry name" value="DEHYDROGENASE_REDUCTASE SDR FAMILY MEMBER 7B"/>
    <property type="match status" value="1"/>
</dbReference>
<dbReference type="GO" id="GO:0016020">
    <property type="term" value="C:membrane"/>
    <property type="evidence" value="ECO:0007669"/>
    <property type="project" value="TreeGrafter"/>
</dbReference>
<evidence type="ECO:0000256" key="2">
    <source>
        <dbReference type="ARBA" id="ARBA00023002"/>
    </source>
</evidence>
<evidence type="ECO:0000313" key="5">
    <source>
        <dbReference type="Proteomes" id="UP000278587"/>
    </source>
</evidence>
<sequence>MIFLREQLYERNVSRGVAAMNLSAKTVLITGGTRGIGLELARRFLAMGNVVIVTGRDEAGLQAVQRELPGVKAIRSDVGRPEDIVRLHEQLMQEFPTLDILVNNAGIMRNIELSALRSLDDVALEVDVDLNGPIRMVQQFLPHLLGRPQAMIVNITSGLAFVPFPVSPIYSAAKAGLHAYTRALRVQLKKTSLKVIEIAPPSTDTALFNNLVSGHASKGPAPMPLAKLADQAMAGIAAGKAEIRPGLSQMLYLLSRIAPEFGLRQLAKASGY</sequence>
<dbReference type="AlphaFoldDB" id="A0A3M3B9Y9"/>
<dbReference type="InterPro" id="IPR002347">
    <property type="entry name" value="SDR_fam"/>
</dbReference>
<dbReference type="InterPro" id="IPR020904">
    <property type="entry name" value="Sc_DH/Rdtase_CS"/>
</dbReference>
<name>A0A3M3B9Y9_9PSED</name>
<dbReference type="PROSITE" id="PS00061">
    <property type="entry name" value="ADH_SHORT"/>
    <property type="match status" value="1"/>
</dbReference>
<dbReference type="InterPro" id="IPR036291">
    <property type="entry name" value="NAD(P)-bd_dom_sf"/>
</dbReference>
<dbReference type="Gene3D" id="3.40.50.720">
    <property type="entry name" value="NAD(P)-binding Rossmann-like Domain"/>
    <property type="match status" value="1"/>
</dbReference>
<proteinExistence type="inferred from homology"/>
<comment type="caution">
    <text evidence="4">The sequence shown here is derived from an EMBL/GenBank/DDBJ whole genome shotgun (WGS) entry which is preliminary data.</text>
</comment>
<dbReference type="PRINTS" id="PR00080">
    <property type="entry name" value="SDRFAMILY"/>
</dbReference>
<dbReference type="GO" id="GO:0016491">
    <property type="term" value="F:oxidoreductase activity"/>
    <property type="evidence" value="ECO:0007669"/>
    <property type="project" value="UniProtKB-KW"/>
</dbReference>
<protein>
    <submittedName>
        <fullName evidence="4">Oxidoreductase, short-chain dehydrogenase/reductase family</fullName>
    </submittedName>
</protein>
<accession>A0A3M3B9Y9</accession>
<dbReference type="Proteomes" id="UP000278587">
    <property type="component" value="Unassembled WGS sequence"/>
</dbReference>
<reference evidence="4 5" key="1">
    <citation type="submission" date="2018-08" db="EMBL/GenBank/DDBJ databases">
        <title>Recombination of ecologically and evolutionarily significant loci maintains genetic cohesion in the Pseudomonas syringae species complex.</title>
        <authorList>
            <person name="Dillon M."/>
            <person name="Thakur S."/>
            <person name="Almeida R.N.D."/>
            <person name="Weir B.S."/>
            <person name="Guttman D.S."/>
        </authorList>
    </citation>
    <scope>NUCLEOTIDE SEQUENCE [LARGE SCALE GENOMIC DNA]</scope>
    <source>
        <strain evidence="4 5">ICMP 4086</strain>
    </source>
</reference>
<evidence type="ECO:0000256" key="3">
    <source>
        <dbReference type="RuleBase" id="RU000363"/>
    </source>
</evidence>
<dbReference type="EMBL" id="RBOC01000109">
    <property type="protein sequence ID" value="RMM09056.1"/>
    <property type="molecule type" value="Genomic_DNA"/>
</dbReference>
<dbReference type="PRINTS" id="PR00081">
    <property type="entry name" value="GDHRDH"/>
</dbReference>
<keyword evidence="2" id="KW-0560">Oxidoreductase</keyword>
<comment type="similarity">
    <text evidence="1 3">Belongs to the short-chain dehydrogenases/reductases (SDR) family.</text>
</comment>
<evidence type="ECO:0000313" key="4">
    <source>
        <dbReference type="EMBL" id="RMM09056.1"/>
    </source>
</evidence>
<gene>
    <name evidence="4" type="ORF">ALQ84_01552</name>
</gene>
<dbReference type="PANTHER" id="PTHR44196">
    <property type="entry name" value="DEHYDROGENASE/REDUCTASE SDR FAMILY MEMBER 7B"/>
    <property type="match status" value="1"/>
</dbReference>
<organism evidence="4 5">
    <name type="scientific">Pseudomonas caricapapayae</name>
    <dbReference type="NCBI Taxonomy" id="46678"/>
    <lineage>
        <taxon>Bacteria</taxon>
        <taxon>Pseudomonadati</taxon>
        <taxon>Pseudomonadota</taxon>
        <taxon>Gammaproteobacteria</taxon>
        <taxon>Pseudomonadales</taxon>
        <taxon>Pseudomonadaceae</taxon>
        <taxon>Pseudomonas</taxon>
    </lineage>
</organism>
<dbReference type="SUPFAM" id="SSF51735">
    <property type="entry name" value="NAD(P)-binding Rossmann-fold domains"/>
    <property type="match status" value="1"/>
</dbReference>
<dbReference type="Pfam" id="PF00106">
    <property type="entry name" value="adh_short"/>
    <property type="match status" value="1"/>
</dbReference>